<evidence type="ECO:0000256" key="4">
    <source>
        <dbReference type="ARBA" id="ARBA00022729"/>
    </source>
</evidence>
<dbReference type="eggNOG" id="KOG2408">
    <property type="taxonomic scope" value="Eukaryota"/>
</dbReference>
<dbReference type="AlphaFoldDB" id="E9GJE0"/>
<protein>
    <recommendedName>
        <fullName evidence="9">Peroxinectin</fullName>
    </recommendedName>
</protein>
<dbReference type="PANTHER" id="PTHR11475">
    <property type="entry name" value="OXIDASE/PEROXIDASE"/>
    <property type="match status" value="1"/>
</dbReference>
<dbReference type="OrthoDB" id="823504at2759"/>
<dbReference type="GO" id="GO:0020037">
    <property type="term" value="F:heme binding"/>
    <property type="evidence" value="ECO:0007669"/>
    <property type="project" value="InterPro"/>
</dbReference>
<evidence type="ECO:0000256" key="1">
    <source>
        <dbReference type="ARBA" id="ARBA00004613"/>
    </source>
</evidence>
<dbReference type="GO" id="GO:0006979">
    <property type="term" value="P:response to oxidative stress"/>
    <property type="evidence" value="ECO:0007669"/>
    <property type="project" value="InterPro"/>
</dbReference>
<evidence type="ECO:0000313" key="7">
    <source>
        <dbReference type="EMBL" id="EFX80436.1"/>
    </source>
</evidence>
<dbReference type="InterPro" id="IPR037120">
    <property type="entry name" value="Haem_peroxidase_sf_animal"/>
</dbReference>
<keyword evidence="2" id="KW-0964">Secreted</keyword>
<dbReference type="OMA" id="HAANEHD"/>
<dbReference type="Proteomes" id="UP000000305">
    <property type="component" value="Unassembled WGS sequence"/>
</dbReference>
<feature type="binding site" description="axial binding residue" evidence="6">
    <location>
        <position position="355"/>
    </location>
    <ligand>
        <name>heme b</name>
        <dbReference type="ChEBI" id="CHEBI:60344"/>
    </ligand>
    <ligandPart>
        <name>Fe</name>
        <dbReference type="ChEBI" id="CHEBI:18248"/>
    </ligandPart>
</feature>
<comment type="subcellular location">
    <subcellularLocation>
        <location evidence="1">Secreted</location>
    </subcellularLocation>
</comment>
<dbReference type="Pfam" id="PF03098">
    <property type="entry name" value="An_peroxidase"/>
    <property type="match status" value="1"/>
</dbReference>
<evidence type="ECO:0000256" key="5">
    <source>
        <dbReference type="ARBA" id="ARBA00023180"/>
    </source>
</evidence>
<dbReference type="EMBL" id="GL732547">
    <property type="protein sequence ID" value="EFX80436.1"/>
    <property type="molecule type" value="Genomic_DNA"/>
</dbReference>
<evidence type="ECO:0000313" key="8">
    <source>
        <dbReference type="Proteomes" id="UP000000305"/>
    </source>
</evidence>
<dbReference type="InParanoid" id="E9GJE0"/>
<proteinExistence type="predicted"/>
<dbReference type="GO" id="GO:0005576">
    <property type="term" value="C:extracellular region"/>
    <property type="evidence" value="ECO:0007669"/>
    <property type="project" value="UniProtKB-SubCell"/>
</dbReference>
<keyword evidence="3" id="KW-0560">Oxidoreductase</keyword>
<dbReference type="InterPro" id="IPR019791">
    <property type="entry name" value="Haem_peroxidase_animal"/>
</dbReference>
<dbReference type="CDD" id="cd09823">
    <property type="entry name" value="peroxinectin_like"/>
    <property type="match status" value="1"/>
</dbReference>
<dbReference type="PANTHER" id="PTHR11475:SF4">
    <property type="entry name" value="CHORION PEROXIDASE"/>
    <property type="match status" value="1"/>
</dbReference>
<keyword evidence="6" id="KW-0408">Iron</keyword>
<dbReference type="SUPFAM" id="SSF48113">
    <property type="entry name" value="Heme-dependent peroxidases"/>
    <property type="match status" value="1"/>
</dbReference>
<reference evidence="7 8" key="1">
    <citation type="journal article" date="2011" name="Science">
        <title>The ecoresponsive genome of Daphnia pulex.</title>
        <authorList>
            <person name="Colbourne J.K."/>
            <person name="Pfrender M.E."/>
            <person name="Gilbert D."/>
            <person name="Thomas W.K."/>
            <person name="Tucker A."/>
            <person name="Oakley T.H."/>
            <person name="Tokishita S."/>
            <person name="Aerts A."/>
            <person name="Arnold G.J."/>
            <person name="Basu M.K."/>
            <person name="Bauer D.J."/>
            <person name="Caceres C.E."/>
            <person name="Carmel L."/>
            <person name="Casola C."/>
            <person name="Choi J.H."/>
            <person name="Detter J.C."/>
            <person name="Dong Q."/>
            <person name="Dusheyko S."/>
            <person name="Eads B.D."/>
            <person name="Frohlich T."/>
            <person name="Geiler-Samerotte K.A."/>
            <person name="Gerlach D."/>
            <person name="Hatcher P."/>
            <person name="Jogdeo S."/>
            <person name="Krijgsveld J."/>
            <person name="Kriventseva E.V."/>
            <person name="Kultz D."/>
            <person name="Laforsch C."/>
            <person name="Lindquist E."/>
            <person name="Lopez J."/>
            <person name="Manak J.R."/>
            <person name="Muller J."/>
            <person name="Pangilinan J."/>
            <person name="Patwardhan R.P."/>
            <person name="Pitluck S."/>
            <person name="Pritham E.J."/>
            <person name="Rechtsteiner A."/>
            <person name="Rho M."/>
            <person name="Rogozin I.B."/>
            <person name="Sakarya O."/>
            <person name="Salamov A."/>
            <person name="Schaack S."/>
            <person name="Shapiro H."/>
            <person name="Shiga Y."/>
            <person name="Skalitzky C."/>
            <person name="Smith Z."/>
            <person name="Souvorov A."/>
            <person name="Sung W."/>
            <person name="Tang Z."/>
            <person name="Tsuchiya D."/>
            <person name="Tu H."/>
            <person name="Vos H."/>
            <person name="Wang M."/>
            <person name="Wolf Y.I."/>
            <person name="Yamagata H."/>
            <person name="Yamada T."/>
            <person name="Ye Y."/>
            <person name="Shaw J.R."/>
            <person name="Andrews J."/>
            <person name="Crease T.J."/>
            <person name="Tang H."/>
            <person name="Lucas S.M."/>
            <person name="Robertson H.M."/>
            <person name="Bork P."/>
            <person name="Koonin E.V."/>
            <person name="Zdobnov E.M."/>
            <person name="Grigoriev I.V."/>
            <person name="Lynch M."/>
            <person name="Boore J.L."/>
        </authorList>
    </citation>
    <scope>NUCLEOTIDE SEQUENCE [LARGE SCALE GENOMIC DNA]</scope>
</reference>
<dbReference type="KEGG" id="dpx:DAPPUDRAFT_196945"/>
<evidence type="ECO:0000256" key="6">
    <source>
        <dbReference type="PIRSR" id="PIRSR619791-2"/>
    </source>
</evidence>
<dbReference type="GO" id="GO:0004601">
    <property type="term" value="F:peroxidase activity"/>
    <property type="evidence" value="ECO:0000318"/>
    <property type="project" value="GO_Central"/>
</dbReference>
<dbReference type="PRINTS" id="PR00457">
    <property type="entry name" value="ANPEROXIDASE"/>
</dbReference>
<evidence type="ECO:0008006" key="9">
    <source>
        <dbReference type="Google" id="ProtNLM"/>
    </source>
</evidence>
<keyword evidence="6" id="KW-0349">Heme</keyword>
<keyword evidence="3" id="KW-0575">Peroxidase</keyword>
<evidence type="ECO:0000256" key="2">
    <source>
        <dbReference type="ARBA" id="ARBA00022525"/>
    </source>
</evidence>
<name>E9GJE0_DAPPU</name>
<accession>E9GJE0</accession>
<dbReference type="InterPro" id="IPR010255">
    <property type="entry name" value="Haem_peroxidase_sf"/>
</dbReference>
<keyword evidence="4" id="KW-0732">Signal</keyword>
<keyword evidence="5" id="KW-0325">Glycoprotein</keyword>
<dbReference type="PROSITE" id="PS50292">
    <property type="entry name" value="PEROXIDASE_3"/>
    <property type="match status" value="1"/>
</dbReference>
<dbReference type="Gene3D" id="1.10.640.10">
    <property type="entry name" value="Haem peroxidase domain superfamily, animal type"/>
    <property type="match status" value="1"/>
</dbReference>
<keyword evidence="6" id="KW-0479">Metal-binding</keyword>
<evidence type="ECO:0000256" key="3">
    <source>
        <dbReference type="ARBA" id="ARBA00022559"/>
    </source>
</evidence>
<keyword evidence="8" id="KW-1185">Reference proteome</keyword>
<dbReference type="FunCoup" id="E9GJE0">
    <property type="interactions" value="38"/>
</dbReference>
<dbReference type="FunFam" id="1.10.640.10:FF:000003">
    <property type="entry name" value="chorion peroxidase"/>
    <property type="match status" value="1"/>
</dbReference>
<dbReference type="GO" id="GO:0046872">
    <property type="term" value="F:metal ion binding"/>
    <property type="evidence" value="ECO:0007669"/>
    <property type="project" value="UniProtKB-KW"/>
</dbReference>
<gene>
    <name evidence="7" type="ORF">DAPPUDRAFT_196945</name>
</gene>
<dbReference type="HOGENOM" id="CLU_006087_5_2_1"/>
<dbReference type="PhylomeDB" id="E9GJE0"/>
<sequence>MCPIHPDCDHKTFNSPFRTITGICNNIHPPGHVPWGLPKTQYQRALAPNYADGVWMPRRAKNGGQLPLPRLLSLLLIRDLDVPSDTDTTFVMQYGQFVDPNGSAVPCCTEDGEFLEENDLSHGKCIPIEIPKDDPFYAKFRQRCMQFARSAPACRTDGRLGHVEQVSRMNQNTHFLDLSGLYGSDDQVAGELRTFEKGALKVFARKGYHQHDMDLHPPDNDTDVDCALSKAIDLTLTIFIFDACTNTGDNRVNVSPYMVASQTVFLREHNGVAELLMELNPHWGDERLYQEARRILIAQMQHITYNEFLPILIGRDKMQELGLLPLQHGFSRDYDETVNPSVLNEFAAAAFRFGHSLVPGKQDLINQRRVKERDILLRQHFFKTTETYTPGNLDKFLIALATVPGQRVDTYFTEEMTNHLFEEEGKGFGMDIVSLNIQRGRDHGLPGYNSYRELCGLSRARDFRDFLDVIPPRIVEKFESMYNSVDDVDLFIAGVSERPTKGAMIGPTFQCIIADQFLRLKRGDRYFYDLGGQSGSFTEEQLDEIRKTSYSRIVCDNSFVQFIQPLFFKAESELNPIVSCESFDSIPRMNLYPWKEIENSDWQIAEDGVKWAQNCDFEGHDIDAPLNLIDGGQCGRICIDTPGCNAFWSKGGSCSIKSIPEGFRRTHFIGGVCGIIPWKF</sequence>
<organism evidence="7 8">
    <name type="scientific">Daphnia pulex</name>
    <name type="common">Water flea</name>
    <dbReference type="NCBI Taxonomy" id="6669"/>
    <lineage>
        <taxon>Eukaryota</taxon>
        <taxon>Metazoa</taxon>
        <taxon>Ecdysozoa</taxon>
        <taxon>Arthropoda</taxon>
        <taxon>Crustacea</taxon>
        <taxon>Branchiopoda</taxon>
        <taxon>Diplostraca</taxon>
        <taxon>Cladocera</taxon>
        <taxon>Anomopoda</taxon>
        <taxon>Daphniidae</taxon>
        <taxon>Daphnia</taxon>
    </lineage>
</organism>